<feature type="domain" description="Tyr recombinase" evidence="3">
    <location>
        <begin position="137"/>
        <end position="301"/>
    </location>
</feature>
<dbReference type="InterPro" id="IPR002104">
    <property type="entry name" value="Integrase_catalytic"/>
</dbReference>
<gene>
    <name evidence="4" type="ORF">A6E01_16200</name>
</gene>
<organism evidence="4 5">
    <name type="scientific">Vibrio breoganii</name>
    <dbReference type="NCBI Taxonomy" id="553239"/>
    <lineage>
        <taxon>Bacteria</taxon>
        <taxon>Pseudomonadati</taxon>
        <taxon>Pseudomonadota</taxon>
        <taxon>Gammaproteobacteria</taxon>
        <taxon>Vibrionales</taxon>
        <taxon>Vibrionaceae</taxon>
        <taxon>Vibrio</taxon>
    </lineage>
</organism>
<sequence>MRKKCIPITDPQLKQQSCALFNKRILLDDLDTLTQQQYSRNSLLSMFNDWNHFVEFCGQRKVAALPASTTAVRLFLEKQSETRKYATLKRMAITLGLVHRFHEFPDPCNHRQVKMLLAQLRSDKRGDAKQAEAFNSQHLKEIHQQLDSESSLKQLRDTAILSVMFECAMKRSELRALLFHQVQFELLDDSPINIAINDNTYQLSSASSEIVKRWLLMIPDHLGPVFRRIDRHGNIGDDALDASSIYRVFRATETQLGLSLKLSGQSARVGAAKELAKQGYGVKDITDFGRWISPAMPAQYLGKQVLADSERLKFKVIKPWD</sequence>
<evidence type="ECO:0000313" key="4">
    <source>
        <dbReference type="EMBL" id="ANO34731.1"/>
    </source>
</evidence>
<dbReference type="Pfam" id="PF00589">
    <property type="entry name" value="Phage_integrase"/>
    <property type="match status" value="1"/>
</dbReference>
<dbReference type="EMBL" id="CP016178">
    <property type="protein sequence ID" value="ANO34731.1"/>
    <property type="molecule type" value="Genomic_DNA"/>
</dbReference>
<dbReference type="AlphaFoldDB" id="A0AAN1CTJ8"/>
<dbReference type="InterPro" id="IPR013762">
    <property type="entry name" value="Integrase-like_cat_sf"/>
</dbReference>
<proteinExistence type="predicted"/>
<evidence type="ECO:0000259" key="3">
    <source>
        <dbReference type="Pfam" id="PF00589"/>
    </source>
</evidence>
<dbReference type="InterPro" id="IPR011010">
    <property type="entry name" value="DNA_brk_join_enz"/>
</dbReference>
<dbReference type="SUPFAM" id="SSF47823">
    <property type="entry name" value="lambda integrase-like, N-terminal domain"/>
    <property type="match status" value="1"/>
</dbReference>
<dbReference type="Gene3D" id="1.10.443.10">
    <property type="entry name" value="Intergrase catalytic core"/>
    <property type="match status" value="1"/>
</dbReference>
<evidence type="ECO:0000313" key="5">
    <source>
        <dbReference type="Proteomes" id="UP000092018"/>
    </source>
</evidence>
<dbReference type="Proteomes" id="UP000092018">
    <property type="component" value="Chromosome 2"/>
</dbReference>
<dbReference type="GO" id="GO:0015074">
    <property type="term" value="P:DNA integration"/>
    <property type="evidence" value="ECO:0007669"/>
    <property type="project" value="InterPro"/>
</dbReference>
<dbReference type="RefSeq" id="WP_017029933.1">
    <property type="nucleotide sequence ID" value="NZ_CP016178.1"/>
</dbReference>
<accession>A0AAN1CTJ8</accession>
<protein>
    <recommendedName>
        <fullName evidence="3">Tyr recombinase domain-containing protein</fullName>
    </recommendedName>
</protein>
<dbReference type="SUPFAM" id="SSF56349">
    <property type="entry name" value="DNA breaking-rejoining enzymes"/>
    <property type="match status" value="1"/>
</dbReference>
<reference evidence="4 5" key="1">
    <citation type="submission" date="2016-06" db="EMBL/GenBank/DDBJ databases">
        <title>Adaptive Radiation by Waves of Gene Transfer Leads to Fine-Scale Resource Partitioning in Marine Microbes.</title>
        <authorList>
            <person name="Hehemann J.-H."/>
            <person name="Arevalo P."/>
            <person name="Datta M.S."/>
            <person name="Yu X."/>
            <person name="Corzett C."/>
            <person name="Henschel A."/>
            <person name="Preheim S.P."/>
            <person name="Timberlake S."/>
            <person name="Alm E.J."/>
            <person name="Polz M.F."/>
        </authorList>
    </citation>
    <scope>NUCLEOTIDE SEQUENCE [LARGE SCALE GENOMIC DNA]</scope>
    <source>
        <strain evidence="4 5">FF50</strain>
    </source>
</reference>
<dbReference type="GO" id="GO:0006310">
    <property type="term" value="P:DNA recombination"/>
    <property type="evidence" value="ECO:0007669"/>
    <property type="project" value="UniProtKB-KW"/>
</dbReference>
<dbReference type="GO" id="GO:0003677">
    <property type="term" value="F:DNA binding"/>
    <property type="evidence" value="ECO:0007669"/>
    <property type="project" value="UniProtKB-KW"/>
</dbReference>
<evidence type="ECO:0000256" key="1">
    <source>
        <dbReference type="ARBA" id="ARBA00023125"/>
    </source>
</evidence>
<name>A0AAN1CTJ8_9VIBR</name>
<keyword evidence="1" id="KW-0238">DNA-binding</keyword>
<dbReference type="InterPro" id="IPR010998">
    <property type="entry name" value="Integrase_recombinase_N"/>
</dbReference>
<dbReference type="KEGG" id="vbr:A6E01_16200"/>
<evidence type="ECO:0000256" key="2">
    <source>
        <dbReference type="ARBA" id="ARBA00023172"/>
    </source>
</evidence>
<keyword evidence="2" id="KW-0233">DNA recombination</keyword>
<dbReference type="Gene3D" id="1.10.150.130">
    <property type="match status" value="1"/>
</dbReference>